<dbReference type="Pfam" id="PF01843">
    <property type="entry name" value="DIL"/>
    <property type="match status" value="1"/>
</dbReference>
<evidence type="ECO:0000313" key="3">
    <source>
        <dbReference type="EMBL" id="WVY90579.1"/>
    </source>
</evidence>
<feature type="region of interest" description="Disordered" evidence="1">
    <location>
        <begin position="1"/>
        <end position="28"/>
    </location>
</feature>
<evidence type="ECO:0000313" key="4">
    <source>
        <dbReference type="Proteomes" id="UP001374535"/>
    </source>
</evidence>
<dbReference type="AlphaFoldDB" id="A0AAQ3MG66"/>
<dbReference type="PANTHER" id="PTHR16027:SF6">
    <property type="entry name" value="DILUTE DOMAIN-CONTAINING PROTEIN"/>
    <property type="match status" value="1"/>
</dbReference>
<keyword evidence="4" id="KW-1185">Reference proteome</keyword>
<name>A0AAQ3MG66_VIGMU</name>
<sequence>MFSPKTGRGVQGAKSSRSPGGIPQPSSGGQWDNIVKFLDSLMSKLRGNHSGLAELEKWIVNAKEELHGLLSTSEMQYAGTSWHELNYIRQAVGFLVIHQKRKKSLEEIRQDLCPALTVRQIYRISTMYWDDKYGTQSVSNEASFVVSVMREIVSKDNQNLTSNSFLLDDDLSIPFSAEDIDMAIPAIDLDEIHLPEFVFLFHIRSSGLRFHDRNNCLWLTVWFNISSLDFHENANTVSALETQVSLTLQCALAVYDARLVPLSLWPLIVLSQFQVRSFKMTINYDICVDLPKWEAEEGSVSALRAIHIISY</sequence>
<organism evidence="3 4">
    <name type="scientific">Vigna mungo</name>
    <name type="common">Black gram</name>
    <name type="synonym">Phaseolus mungo</name>
    <dbReference type="NCBI Taxonomy" id="3915"/>
    <lineage>
        <taxon>Eukaryota</taxon>
        <taxon>Viridiplantae</taxon>
        <taxon>Streptophyta</taxon>
        <taxon>Embryophyta</taxon>
        <taxon>Tracheophyta</taxon>
        <taxon>Spermatophyta</taxon>
        <taxon>Magnoliopsida</taxon>
        <taxon>eudicotyledons</taxon>
        <taxon>Gunneridae</taxon>
        <taxon>Pentapetalae</taxon>
        <taxon>rosids</taxon>
        <taxon>fabids</taxon>
        <taxon>Fabales</taxon>
        <taxon>Fabaceae</taxon>
        <taxon>Papilionoideae</taxon>
        <taxon>50 kb inversion clade</taxon>
        <taxon>NPAAA clade</taxon>
        <taxon>indigoferoid/millettioid clade</taxon>
        <taxon>Phaseoleae</taxon>
        <taxon>Vigna</taxon>
    </lineage>
</organism>
<dbReference type="PROSITE" id="PS51126">
    <property type="entry name" value="DILUTE"/>
    <property type="match status" value="1"/>
</dbReference>
<dbReference type="InterPro" id="IPR052072">
    <property type="entry name" value="Vascular_dev_regulator"/>
</dbReference>
<evidence type="ECO:0000259" key="2">
    <source>
        <dbReference type="PROSITE" id="PS51126"/>
    </source>
</evidence>
<proteinExistence type="predicted"/>
<dbReference type="SMART" id="SM01132">
    <property type="entry name" value="DIL"/>
    <property type="match status" value="1"/>
</dbReference>
<dbReference type="InterPro" id="IPR002710">
    <property type="entry name" value="Dilute_dom"/>
</dbReference>
<protein>
    <recommendedName>
        <fullName evidence="2">Dilute domain-containing protein</fullName>
    </recommendedName>
</protein>
<feature type="compositionally biased region" description="Low complexity" evidence="1">
    <location>
        <begin position="15"/>
        <end position="28"/>
    </location>
</feature>
<feature type="domain" description="Dilute" evidence="2">
    <location>
        <begin position="1"/>
        <end position="151"/>
    </location>
</feature>
<dbReference type="EMBL" id="CP144690">
    <property type="protein sequence ID" value="WVY90579.1"/>
    <property type="molecule type" value="Genomic_DNA"/>
</dbReference>
<dbReference type="PANTHER" id="PTHR16027">
    <property type="entry name" value="DILUTE DOMAIN-CONTAINING PROTEIN YPR089W"/>
    <property type="match status" value="1"/>
</dbReference>
<reference evidence="3 4" key="1">
    <citation type="journal article" date="2023" name="Life. Sci Alliance">
        <title>Evolutionary insights into 3D genome organization and epigenetic landscape of Vigna mungo.</title>
        <authorList>
            <person name="Junaid A."/>
            <person name="Singh B."/>
            <person name="Bhatia S."/>
        </authorList>
    </citation>
    <scope>NUCLEOTIDE SEQUENCE [LARGE SCALE GENOMIC DNA]</scope>
    <source>
        <strain evidence="3">Urdbean</strain>
    </source>
</reference>
<gene>
    <name evidence="3" type="ORF">V8G54_036093</name>
</gene>
<evidence type="ECO:0000256" key="1">
    <source>
        <dbReference type="SAM" id="MobiDB-lite"/>
    </source>
</evidence>
<accession>A0AAQ3MG66</accession>
<dbReference type="Proteomes" id="UP001374535">
    <property type="component" value="Chromosome 11"/>
</dbReference>